<evidence type="ECO:0000313" key="2">
    <source>
        <dbReference type="Proteomes" id="UP000483820"/>
    </source>
</evidence>
<sequence>MSRIGLVQLTSSARNSPFGVEKAAFDKSASNKVKAHPEPLKLKKYQQVAPSPLAVTPVSSPFDVFCEESKENVETQTLFENHSISTQTSISVPHIQPAITESDLTADTPTVNYYRVMADRLQMDYDDEIERNGRLVAELGDLAEQTTKIDEDMEILLEVLADIDEEQMGDELGTAHV</sequence>
<comment type="caution">
    <text evidence="1">The sequence shown here is derived from an EMBL/GenBank/DDBJ whole genome shotgun (WGS) entry which is preliminary data.</text>
</comment>
<reference evidence="1 2" key="1">
    <citation type="submission" date="2019-12" db="EMBL/GenBank/DDBJ databases">
        <title>Chromosome-level assembly of the Caenorhabditis remanei genome.</title>
        <authorList>
            <person name="Teterina A.A."/>
            <person name="Willis J.H."/>
            <person name="Phillips P.C."/>
        </authorList>
    </citation>
    <scope>NUCLEOTIDE SEQUENCE [LARGE SCALE GENOMIC DNA]</scope>
    <source>
        <strain evidence="1 2">PX506</strain>
        <tissue evidence="1">Whole organism</tissue>
    </source>
</reference>
<evidence type="ECO:0000313" key="1">
    <source>
        <dbReference type="EMBL" id="KAF1760106.1"/>
    </source>
</evidence>
<dbReference type="SUPFAM" id="SSF111469">
    <property type="entry name" value="Geminin coiled-coil domain"/>
    <property type="match status" value="1"/>
</dbReference>
<dbReference type="KEGG" id="crq:GCK72_008352"/>
<gene>
    <name evidence="1" type="ORF">GCK72_008352</name>
</gene>
<dbReference type="GO" id="GO:0140297">
    <property type="term" value="F:DNA-binding transcription factor binding"/>
    <property type="evidence" value="ECO:0007669"/>
    <property type="project" value="EnsemblMetazoa"/>
</dbReference>
<dbReference type="AlphaFoldDB" id="A0A6A5H014"/>
<protein>
    <submittedName>
        <fullName evidence="1">Uncharacterized protein</fullName>
    </submittedName>
</protein>
<dbReference type="GO" id="GO:0045786">
    <property type="term" value="P:negative regulation of cell cycle"/>
    <property type="evidence" value="ECO:0007669"/>
    <property type="project" value="EnsemblMetazoa"/>
</dbReference>
<dbReference type="EMBL" id="WUAV01000003">
    <property type="protein sequence ID" value="KAF1760106.1"/>
    <property type="molecule type" value="Genomic_DNA"/>
</dbReference>
<organism evidence="1 2">
    <name type="scientific">Caenorhabditis remanei</name>
    <name type="common">Caenorhabditis vulgaris</name>
    <dbReference type="NCBI Taxonomy" id="31234"/>
    <lineage>
        <taxon>Eukaryota</taxon>
        <taxon>Metazoa</taxon>
        <taxon>Ecdysozoa</taxon>
        <taxon>Nematoda</taxon>
        <taxon>Chromadorea</taxon>
        <taxon>Rhabditida</taxon>
        <taxon>Rhabditina</taxon>
        <taxon>Rhabditomorpha</taxon>
        <taxon>Rhabditoidea</taxon>
        <taxon>Rhabditidae</taxon>
        <taxon>Peloderinae</taxon>
        <taxon>Caenorhabditis</taxon>
    </lineage>
</organism>
<dbReference type="GeneID" id="9809629"/>
<dbReference type="RefSeq" id="XP_003104893.2">
    <property type="nucleotide sequence ID" value="XM_003104845.2"/>
</dbReference>
<name>A0A6A5H014_CAERE</name>
<dbReference type="Proteomes" id="UP000483820">
    <property type="component" value="Chromosome III"/>
</dbReference>
<dbReference type="GO" id="GO:0008156">
    <property type="term" value="P:negative regulation of DNA replication"/>
    <property type="evidence" value="ECO:0007669"/>
    <property type="project" value="EnsemblMetazoa"/>
</dbReference>
<proteinExistence type="predicted"/>
<dbReference type="CTD" id="9809629"/>
<accession>A0A6A5H014</accession>